<dbReference type="PROSITE" id="PS50110">
    <property type="entry name" value="RESPONSE_REGULATORY"/>
    <property type="match status" value="1"/>
</dbReference>
<keyword evidence="1" id="KW-0597">Phosphoprotein</keyword>
<name>A0ABT3TAD8_9GAMM</name>
<dbReference type="EMBL" id="SHNO01000003">
    <property type="protein sequence ID" value="MCX2979237.1"/>
    <property type="molecule type" value="Genomic_DNA"/>
</dbReference>
<dbReference type="InterPro" id="IPR011006">
    <property type="entry name" value="CheY-like_superfamily"/>
</dbReference>
<dbReference type="Proteomes" id="UP001143304">
    <property type="component" value="Unassembled WGS sequence"/>
</dbReference>
<feature type="modified residue" description="4-aspartylphosphate" evidence="1">
    <location>
        <position position="236"/>
    </location>
</feature>
<feature type="domain" description="Response regulatory" evidence="3">
    <location>
        <begin position="186"/>
        <end position="299"/>
    </location>
</feature>
<dbReference type="InterPro" id="IPR001789">
    <property type="entry name" value="Sig_transdc_resp-reg_receiver"/>
</dbReference>
<proteinExistence type="predicted"/>
<dbReference type="RefSeq" id="WP_279251024.1">
    <property type="nucleotide sequence ID" value="NZ_SHNO01000003.1"/>
</dbReference>
<dbReference type="PANTHER" id="PTHR43228:SF1">
    <property type="entry name" value="TWO-COMPONENT RESPONSE REGULATOR ARR22"/>
    <property type="match status" value="1"/>
</dbReference>
<dbReference type="Gene3D" id="3.40.50.2300">
    <property type="match status" value="1"/>
</dbReference>
<evidence type="ECO:0000256" key="2">
    <source>
        <dbReference type="SAM" id="SignalP"/>
    </source>
</evidence>
<gene>
    <name evidence="4" type="ORF">EYC82_18015</name>
</gene>
<dbReference type="Pfam" id="PF00072">
    <property type="entry name" value="Response_reg"/>
    <property type="match status" value="1"/>
</dbReference>
<sequence length="303" mass="33271">MIYLARLATALLLSSCVALITSGCSDSNNDDSFDLSPVDPPANPIQPANVSPPEWLYVQTAATAQMTSDTTLEIPFTRDVFGFTDRPYRQHAYFTASEFEAFWSEEGANSFSEVPPNAVLTWLEGEEPREAEITLNSATVYADGTQESLVYEITLETEQMPDAQMSYVSLFVDSNTDCSLGKEKLVILIADDSRFERVIAAKFLNDNGITNIVEASNGNEAISQFRTYKPNLVLMDINMPELDGITALKEIVPEGAKVIMLTMDGQQEFIVQALKAGALGYIAKPFSENQLMEKVNSVLCPSS</sequence>
<evidence type="ECO:0000256" key="1">
    <source>
        <dbReference type="PROSITE-ProRule" id="PRU00169"/>
    </source>
</evidence>
<dbReference type="InterPro" id="IPR052048">
    <property type="entry name" value="ST_Response_Regulator"/>
</dbReference>
<feature type="signal peptide" evidence="2">
    <location>
        <begin position="1"/>
        <end position="20"/>
    </location>
</feature>
<evidence type="ECO:0000313" key="4">
    <source>
        <dbReference type="EMBL" id="MCX2979237.1"/>
    </source>
</evidence>
<dbReference type="SUPFAM" id="SSF52172">
    <property type="entry name" value="CheY-like"/>
    <property type="match status" value="1"/>
</dbReference>
<organism evidence="4 5">
    <name type="scientific">Candidatus Marimicrobium litorale</name>
    <dbReference type="NCBI Taxonomy" id="2518991"/>
    <lineage>
        <taxon>Bacteria</taxon>
        <taxon>Pseudomonadati</taxon>
        <taxon>Pseudomonadota</taxon>
        <taxon>Gammaproteobacteria</taxon>
        <taxon>Cellvibrionales</taxon>
        <taxon>Halieaceae</taxon>
        <taxon>Marimicrobium</taxon>
    </lineage>
</organism>
<dbReference type="PROSITE" id="PS51257">
    <property type="entry name" value="PROKAR_LIPOPROTEIN"/>
    <property type="match status" value="1"/>
</dbReference>
<dbReference type="SMART" id="SM00448">
    <property type="entry name" value="REC"/>
    <property type="match status" value="1"/>
</dbReference>
<keyword evidence="2" id="KW-0732">Signal</keyword>
<evidence type="ECO:0000259" key="3">
    <source>
        <dbReference type="PROSITE" id="PS50110"/>
    </source>
</evidence>
<dbReference type="PANTHER" id="PTHR43228">
    <property type="entry name" value="TWO-COMPONENT RESPONSE REGULATOR"/>
    <property type="match status" value="1"/>
</dbReference>
<reference evidence="4" key="1">
    <citation type="submission" date="2019-02" db="EMBL/GenBank/DDBJ databases">
        <authorList>
            <person name="Li S.-H."/>
        </authorList>
    </citation>
    <scope>NUCLEOTIDE SEQUENCE</scope>
    <source>
        <strain evidence="4">IMCC11814</strain>
    </source>
</reference>
<evidence type="ECO:0000313" key="5">
    <source>
        <dbReference type="Proteomes" id="UP001143304"/>
    </source>
</evidence>
<comment type="caution">
    <text evidence="4">The sequence shown here is derived from an EMBL/GenBank/DDBJ whole genome shotgun (WGS) entry which is preliminary data.</text>
</comment>
<feature type="chain" id="PRO_5047060010" evidence="2">
    <location>
        <begin position="21"/>
        <end position="303"/>
    </location>
</feature>
<protein>
    <submittedName>
        <fullName evidence="4">Response regulator</fullName>
    </submittedName>
</protein>
<keyword evidence="5" id="KW-1185">Reference proteome</keyword>
<accession>A0ABT3TAD8</accession>